<dbReference type="Pfam" id="PF14776">
    <property type="entry name" value="UNC-79"/>
    <property type="match status" value="1"/>
</dbReference>
<keyword evidence="4" id="KW-1185">Reference proteome</keyword>
<reference evidence="3 4" key="1">
    <citation type="submission" date="2021-06" db="EMBL/GenBank/DDBJ databases">
        <title>Caerostris darwini draft genome.</title>
        <authorList>
            <person name="Kono N."/>
            <person name="Arakawa K."/>
        </authorList>
    </citation>
    <scope>NUCLEOTIDE SEQUENCE [LARGE SCALE GENOMIC DNA]</scope>
</reference>
<protein>
    <submittedName>
        <fullName evidence="3">Protein unc-79 homolog</fullName>
    </submittedName>
</protein>
<feature type="region of interest" description="Disordered" evidence="1">
    <location>
        <begin position="1988"/>
        <end position="2007"/>
    </location>
</feature>
<feature type="chain" id="PRO_5043371793" evidence="2">
    <location>
        <begin position="21"/>
        <end position="2635"/>
    </location>
</feature>
<name>A0AAV4X6P1_9ARAC</name>
<evidence type="ECO:0000313" key="3">
    <source>
        <dbReference type="EMBL" id="GIY90204.1"/>
    </source>
</evidence>
<accession>A0AAV4X6P1</accession>
<sequence>MPSLLSLVGWLLDSLCTLTCLVLFPTFSPSSVSPSLMPQGSGHTGWKPRSCQREGCSSASSNEAVKMCFEHSVAIASGEHPPPLYMCEECAKEVEREHGSENLVDVILPMDKVSATCEVPDCKATDKSAVATCFSIECAKRNGHHPIRYCAECVVTYHNNEQGTNHMLHTTIPSPWSMDPETQSYMVEAVVSLLHEAEPVNQKHSQETTNGQEDGEESREATIVEERQLLSKYGIWLLVGLCTPNEHTPDESLGRLLSMLFQWFHYTACLPDVHELSALERLKKEYIHGWLMEVVKTHFEVFVSCLLPHPLDYAKVGGHWESWPSYPVQIKEGLKRLICLAPYDILTVEVWEYIMPYWMDALRHEAVEAEFNDLKILLSKVLDPDLSPLAFTAEQMYMFLIKRFKNSSAPVQEQALYWLQILSMLEVPVPLELLYSMFTDGVKNMTARDKNKPAPQAPGCTLIPPPSLEPRGSLRSSRNHTSLMNVPEEDNPLLDVEYKSDAEIDLPCYILMLDILIKQLELHDINQHKGFDQSDAQNILRLICSLVEAPWEGTHTCYEPTEGNQCIFCEICAIFFQLSLTLIEFFSPVMEVSMIDVPGENLSDEKLESKHPGESTPEPTLSEIKMDGEIYSASPHKEDNASHHSVVNFFTEETDDSVFINVSSPIKTATVLESSTELETVSNLPTETTVPAVAKEVTTTDDDVASAKCSVASPLVTDENNIGVTQSVDESTFWHTTEGKFKFTLDELPPQLQLFYLLLKDLAVFEDADVLYHILACLKVMCLHSEVLNKAAHNHRGFLIWCQENILIVNLWKLLQMEFSHIAQLATSLLLHSITLLSGFNTFWKILEEEFHSKEWRSRFAAVEKVTVIAHFVDSISVKNSPLMQSALAGAFSYLVHSLDDDQPTISQRTLLNLDSIKTPSLKLFVWCLEVQFDSNITDRPMILQTIFQIHNHLINKRFLTWDFFLNRFDTLFLEDQIALEKLGDISYVRDLKNTNVNSEMFQKKLKRAHKALAHTSNSKSLTTSFGGKMPYKRAMSAPGPLIFRQDKIDKDKFYERQSSAPVLKRKSSRLIGSSLGALGTQHFPNSFFTDGGQLKDTVQEETHFLNVLYRAMDVDDHDKETLPLLIFLLMQFLSRPDPIHRCDDKITRSQHIVLRHLNILLGYSYNQGEGKFLLPPYKVRSSSVFSTFLMCMSKVLDYNFTMGNFLLTTFLSILVCCPSPQKYPSEHYPPSYSLWMLDSFCRHSWLQSTLVIMYKYHYDNYPINRYVQWLVLIVLNTLKAQHHRCKQVHEPLLSPLPSRSRDFSTPSADVEHMIERDKDAFETCSLHEDSKSIKGKNKFSSDRSEDSMDQQSQKQIGKDKSHQWKSWKSSERSCSSDGEDAEPELEAIPESPKSESFELEQLSDLYTHNVQQACAKVVNEPYEIGESVIVTSPWPKIAEKAIVSYSDETNVNIFDEKYQDMPQSSVSSEAENVSIVEKSSVEIMEKNIEKNLISNEDVKKNNIKPELKDVSHSPVLTDVLQSANEGKDFSSEKIKSNKSVISKDFAPTEKPETAHRYLKKNQTISDNSSFSPKYHRKVSDVKPDLTRMKSLPFETYQHQSVCRSKTDSNILDLPQSDETKMSHSRYPHSKLLQSKGGAQSKAARKIEMLSSENLTVPIFRPPLERLLPIGIPEREKPRRSDTLPYLSKNPPYTSFDQNLQKDFSISKEVTMSRDLCEDKGVQTGNVDLFINIPAPERLLPVGPIPSKKDWYPGTKSDTESVLDASPKSFIASKESFKFQRANSPDFDKVMDQNVKVEPDLSTADPGKELPILELDTSKHEISEPFETKMLPKDNVSSKKTSEETEGSALGAMASGNFINRIFDLTPDISCPGSAFGVFDVCKNAMDMRNEDSLRQEKKQKDTEFDCHRNSVGSIEFLSNEKTKHQSSSHDIIQKNLEKAFEDEIKCRLPYRQRKQRKSGINTLEAQRSFDYQNAGQRRMRKVEMGNISSASLASKRSSTSQSSYPRVGDDMVIERCTECGVVIEEYSDEEIGLCIVILSTFVHREPAMASPLLPKMLRIVARIASSPNYPWQGECNIHLPGGSVSVARQFLRCTLHQLAPNGIFVQIFQSHIIEPEFYKTMACALADFTEVNQVTPLLLLFENLNDRKHLHHEIIFHILENVATYLDCLPLESCMPPWVAFLQQLDLFFRKILLTLSPGPIQLSSVLQIILCALKLPIIKEAKSILDPFSKILSHSIQHSPLDYHLLSELCTVCNKNVRERDKLLLTRTAVFELVQALKFKTTIPDANLLTLVQFILADCGGRLSPNVIIDGVPVTPESQVVYKTLAGECMQHYLNDALEFVADVHTLTKVKNTLYGNGIHLNEETLGGHLKAGLSQFLAIEFSKNNGRDNRVVNRYLPWLYHSPPTIQGPKEFMDCVSHIRLLSWLLLGALIHSALMQTPSTCQPIPLELYPSIAEHIQVILTGFSEQSKVSVLHMSSLFHAFILCQLWTMYCEHMVALNPPGSEQNQVCGSILTDFWVKVMPGILLLVCHSKLAEMVSLHFLSLMEALQECNSTILARLLPMWTPILYSFQGHLSGNLHLRLQACINCCPPTRSKEETAAISTTFLRWLQRLQFKMGQIELQSSTATQFYSL</sequence>
<feature type="region of interest" description="Disordered" evidence="1">
    <location>
        <begin position="1328"/>
        <end position="1397"/>
    </location>
</feature>
<dbReference type="PANTHER" id="PTHR21696:SF2">
    <property type="entry name" value="PROTEIN UNC-79 HOMOLOG"/>
    <property type="match status" value="1"/>
</dbReference>
<evidence type="ECO:0000256" key="2">
    <source>
        <dbReference type="SAM" id="SignalP"/>
    </source>
</evidence>
<feature type="region of interest" description="Disordered" evidence="1">
    <location>
        <begin position="198"/>
        <end position="219"/>
    </location>
</feature>
<comment type="caution">
    <text evidence="3">The sequence shown here is derived from an EMBL/GenBank/DDBJ whole genome shotgun (WGS) entry which is preliminary data.</text>
</comment>
<organism evidence="3 4">
    <name type="scientific">Caerostris darwini</name>
    <dbReference type="NCBI Taxonomy" id="1538125"/>
    <lineage>
        <taxon>Eukaryota</taxon>
        <taxon>Metazoa</taxon>
        <taxon>Ecdysozoa</taxon>
        <taxon>Arthropoda</taxon>
        <taxon>Chelicerata</taxon>
        <taxon>Arachnida</taxon>
        <taxon>Araneae</taxon>
        <taxon>Araneomorphae</taxon>
        <taxon>Entelegynae</taxon>
        <taxon>Araneoidea</taxon>
        <taxon>Araneidae</taxon>
        <taxon>Caerostris</taxon>
    </lineage>
</organism>
<evidence type="ECO:0000256" key="1">
    <source>
        <dbReference type="SAM" id="MobiDB-lite"/>
    </source>
</evidence>
<feature type="region of interest" description="Disordered" evidence="1">
    <location>
        <begin position="446"/>
        <end position="486"/>
    </location>
</feature>
<keyword evidence="2" id="KW-0732">Signal</keyword>
<feature type="compositionally biased region" description="Low complexity" evidence="1">
    <location>
        <begin position="1989"/>
        <end position="2004"/>
    </location>
</feature>
<dbReference type="EMBL" id="BPLQ01015709">
    <property type="protein sequence ID" value="GIY90204.1"/>
    <property type="molecule type" value="Genomic_DNA"/>
</dbReference>
<dbReference type="Proteomes" id="UP001054837">
    <property type="component" value="Unassembled WGS sequence"/>
</dbReference>
<feature type="compositionally biased region" description="Low complexity" evidence="1">
    <location>
        <begin position="1365"/>
        <end position="1377"/>
    </location>
</feature>
<proteinExistence type="predicted"/>
<gene>
    <name evidence="3" type="primary">UNC79</name>
    <name evidence="3" type="ORF">CDAR_581811</name>
</gene>
<feature type="compositionally biased region" description="Polar residues" evidence="1">
    <location>
        <begin position="474"/>
        <end position="484"/>
    </location>
</feature>
<feature type="compositionally biased region" description="Acidic residues" evidence="1">
    <location>
        <begin position="1378"/>
        <end position="1388"/>
    </location>
</feature>
<dbReference type="InterPro" id="IPR024855">
    <property type="entry name" value="UNC79"/>
</dbReference>
<evidence type="ECO:0000313" key="4">
    <source>
        <dbReference type="Proteomes" id="UP001054837"/>
    </source>
</evidence>
<dbReference type="PANTHER" id="PTHR21696">
    <property type="entry name" value="PROTEIN UNC-79 HOMOLOG"/>
    <property type="match status" value="1"/>
</dbReference>
<feature type="signal peptide" evidence="2">
    <location>
        <begin position="1"/>
        <end position="20"/>
    </location>
</feature>